<dbReference type="PANTHER" id="PTHR22596">
    <property type="entry name" value="TRYPSIN-LIKE PROTEASE PROTEIN 6"/>
    <property type="match status" value="1"/>
</dbReference>
<dbReference type="PANTHER" id="PTHR22596:SF7">
    <property type="entry name" value="PEPTIDASE S1 DOMAIN-CONTAINING PROTEIN"/>
    <property type="match status" value="1"/>
</dbReference>
<evidence type="ECO:0008006" key="3">
    <source>
        <dbReference type="Google" id="ProtNLM"/>
    </source>
</evidence>
<dbReference type="EMBL" id="PDUG01000004">
    <property type="protein sequence ID" value="PIC35915.1"/>
    <property type="molecule type" value="Genomic_DNA"/>
</dbReference>
<accession>A0A2G5U8P7</accession>
<dbReference type="Gene3D" id="2.40.10.10">
    <property type="entry name" value="Trypsin-like serine proteases"/>
    <property type="match status" value="1"/>
</dbReference>
<name>A0A2G5U8P7_9PELO</name>
<keyword evidence="2" id="KW-1185">Reference proteome</keyword>
<dbReference type="SUPFAM" id="SSF50494">
    <property type="entry name" value="Trypsin-like serine proteases"/>
    <property type="match status" value="1"/>
</dbReference>
<reference evidence="2" key="1">
    <citation type="submission" date="2017-10" db="EMBL/GenBank/DDBJ databases">
        <title>Rapid genome shrinkage in a self-fertile nematode reveals novel sperm competition proteins.</title>
        <authorList>
            <person name="Yin D."/>
            <person name="Schwarz E.M."/>
            <person name="Thomas C.G."/>
            <person name="Felde R.L."/>
            <person name="Korf I.F."/>
            <person name="Cutter A.D."/>
            <person name="Schartner C.M."/>
            <person name="Ralston E.J."/>
            <person name="Meyer B.J."/>
            <person name="Haag E.S."/>
        </authorList>
    </citation>
    <scope>NUCLEOTIDE SEQUENCE [LARGE SCALE GENOMIC DNA]</scope>
    <source>
        <strain evidence="2">JU1422</strain>
    </source>
</reference>
<evidence type="ECO:0000313" key="2">
    <source>
        <dbReference type="Proteomes" id="UP000230233"/>
    </source>
</evidence>
<dbReference type="InterPro" id="IPR009003">
    <property type="entry name" value="Peptidase_S1_PA"/>
</dbReference>
<proteinExistence type="predicted"/>
<organism evidence="1 2">
    <name type="scientific">Caenorhabditis nigoni</name>
    <dbReference type="NCBI Taxonomy" id="1611254"/>
    <lineage>
        <taxon>Eukaryota</taxon>
        <taxon>Metazoa</taxon>
        <taxon>Ecdysozoa</taxon>
        <taxon>Nematoda</taxon>
        <taxon>Chromadorea</taxon>
        <taxon>Rhabditida</taxon>
        <taxon>Rhabditina</taxon>
        <taxon>Rhabditomorpha</taxon>
        <taxon>Rhabditoidea</taxon>
        <taxon>Rhabditidae</taxon>
        <taxon>Peloderinae</taxon>
        <taxon>Caenorhabditis</taxon>
    </lineage>
</organism>
<gene>
    <name evidence="1" type="primary">Cnig_chr_IV.g15107</name>
    <name evidence="1" type="ORF">B9Z55_015107</name>
</gene>
<evidence type="ECO:0000313" key="1">
    <source>
        <dbReference type="EMBL" id="PIC35915.1"/>
    </source>
</evidence>
<dbReference type="AlphaFoldDB" id="A0A2G5U8P7"/>
<dbReference type="Proteomes" id="UP000230233">
    <property type="component" value="Chromosome IV"/>
</dbReference>
<comment type="caution">
    <text evidence="1">The sequence shown here is derived from an EMBL/GenBank/DDBJ whole genome shotgun (WGS) entry which is preliminary data.</text>
</comment>
<dbReference type="InterPro" id="IPR043504">
    <property type="entry name" value="Peptidase_S1_PA_chymotrypsin"/>
</dbReference>
<sequence>MMNYCYQATCDYDDMMILELNENIQLDDYAYPACVSNWDFNNTDTSGTVMLRSGVFQVTGSYNDGRFIWISGEGVNVRPGDSGGSDIHYDNGRYYLVGVNSVSFDTGFNAGASSVFAHFNKICRYTGVC</sequence>
<protein>
    <recommendedName>
        <fullName evidence="3">Peptidase S1 domain-containing protein</fullName>
    </recommendedName>
</protein>